<reference evidence="2" key="2">
    <citation type="submission" date="2020-10" db="UniProtKB">
        <authorList>
            <consortium name="WormBaseParasite"/>
        </authorList>
    </citation>
    <scope>IDENTIFICATION</scope>
</reference>
<evidence type="ECO:0000313" key="1">
    <source>
        <dbReference type="Proteomes" id="UP000492821"/>
    </source>
</evidence>
<dbReference type="WBParaSite" id="Pan_g14579.t1">
    <property type="protein sequence ID" value="Pan_g14579.t1"/>
    <property type="gene ID" value="Pan_g14579"/>
</dbReference>
<protein>
    <submittedName>
        <fullName evidence="2">Uncharacterized protein</fullName>
    </submittedName>
</protein>
<evidence type="ECO:0000313" key="2">
    <source>
        <dbReference type="WBParaSite" id="Pan_g14579.t1"/>
    </source>
</evidence>
<dbReference type="Proteomes" id="UP000492821">
    <property type="component" value="Unassembled WGS sequence"/>
</dbReference>
<name>A0A7E4UZ34_PANRE</name>
<organism evidence="1 2">
    <name type="scientific">Panagrellus redivivus</name>
    <name type="common">Microworm</name>
    <dbReference type="NCBI Taxonomy" id="6233"/>
    <lineage>
        <taxon>Eukaryota</taxon>
        <taxon>Metazoa</taxon>
        <taxon>Ecdysozoa</taxon>
        <taxon>Nematoda</taxon>
        <taxon>Chromadorea</taxon>
        <taxon>Rhabditida</taxon>
        <taxon>Tylenchina</taxon>
        <taxon>Panagrolaimomorpha</taxon>
        <taxon>Panagrolaimoidea</taxon>
        <taxon>Panagrolaimidae</taxon>
        <taxon>Panagrellus</taxon>
    </lineage>
</organism>
<keyword evidence="1" id="KW-1185">Reference proteome</keyword>
<sequence>MRETDGVGVAYVRKAKISRENANENRCNIWSHFANVATDLNVRDVEATAIRETRSRSLVADACVRGQVAERVSRAKVLMSTAVHGAPAGIFACLPSTCMADPKGQFRVPFSRENSHTPAPGDI</sequence>
<dbReference type="AlphaFoldDB" id="A0A7E4UZ34"/>
<accession>A0A7E4UZ34</accession>
<proteinExistence type="predicted"/>
<reference evidence="1" key="1">
    <citation type="journal article" date="2013" name="Genetics">
        <title>The draft genome and transcriptome of Panagrellus redivivus are shaped by the harsh demands of a free-living lifestyle.</title>
        <authorList>
            <person name="Srinivasan J."/>
            <person name="Dillman A.R."/>
            <person name="Macchietto M.G."/>
            <person name="Heikkinen L."/>
            <person name="Lakso M."/>
            <person name="Fracchia K.M."/>
            <person name="Antoshechkin I."/>
            <person name="Mortazavi A."/>
            <person name="Wong G."/>
            <person name="Sternberg P.W."/>
        </authorList>
    </citation>
    <scope>NUCLEOTIDE SEQUENCE [LARGE SCALE GENOMIC DNA]</scope>
    <source>
        <strain evidence="1">MT8872</strain>
    </source>
</reference>